<dbReference type="OrthoDB" id="161020at2"/>
<accession>A0A285HZL0</accession>
<reference evidence="1 2" key="1">
    <citation type="submission" date="2017-09" db="EMBL/GenBank/DDBJ databases">
        <authorList>
            <person name="Ehlers B."/>
            <person name="Leendertz F.H."/>
        </authorList>
    </citation>
    <scope>NUCLEOTIDE SEQUENCE [LARGE SCALE GENOMIC DNA]</scope>
    <source>
        <strain evidence="1 2">CGMCC 4.6857</strain>
    </source>
</reference>
<sequence length="104" mass="11208">MTRSGHGIVVLNIGTGIGALVIRTPGCMHGHDIEISPVEDPALRTQATVRARSVRGGVTYTVVVDCLREGRYTIWRDPVTPLAEIDVRGDRVAEFTWPATALAA</sequence>
<name>A0A285HZL0_9ACTN</name>
<dbReference type="EMBL" id="OBDY01000006">
    <property type="protein sequence ID" value="SNY41139.1"/>
    <property type="molecule type" value="Genomic_DNA"/>
</dbReference>
<keyword evidence="2" id="KW-1185">Reference proteome</keyword>
<evidence type="ECO:0000313" key="1">
    <source>
        <dbReference type="EMBL" id="SNY41139.1"/>
    </source>
</evidence>
<organism evidence="1 2">
    <name type="scientific">Paractinoplanes atraurantiacus</name>
    <dbReference type="NCBI Taxonomy" id="1036182"/>
    <lineage>
        <taxon>Bacteria</taxon>
        <taxon>Bacillati</taxon>
        <taxon>Actinomycetota</taxon>
        <taxon>Actinomycetes</taxon>
        <taxon>Micromonosporales</taxon>
        <taxon>Micromonosporaceae</taxon>
        <taxon>Paractinoplanes</taxon>
    </lineage>
</organism>
<dbReference type="AlphaFoldDB" id="A0A285HZL0"/>
<protein>
    <submittedName>
        <fullName evidence="1">Uncharacterized protein</fullName>
    </submittedName>
</protein>
<evidence type="ECO:0000313" key="2">
    <source>
        <dbReference type="Proteomes" id="UP000219612"/>
    </source>
</evidence>
<proteinExistence type="predicted"/>
<dbReference type="Proteomes" id="UP000219612">
    <property type="component" value="Unassembled WGS sequence"/>
</dbReference>
<gene>
    <name evidence="1" type="ORF">SAMN05421748_106129</name>
</gene>